<evidence type="ECO:0000259" key="2">
    <source>
        <dbReference type="Pfam" id="PF25973"/>
    </source>
</evidence>
<dbReference type="Pfam" id="PF26002">
    <property type="entry name" value="Beta-barrel_AprE"/>
    <property type="match status" value="1"/>
</dbReference>
<proteinExistence type="predicted"/>
<feature type="domain" description="AprE-like beta-barrel" evidence="3">
    <location>
        <begin position="307"/>
        <end position="398"/>
    </location>
</feature>
<dbReference type="InterPro" id="IPR058982">
    <property type="entry name" value="Beta-barrel_AprE"/>
</dbReference>
<protein>
    <submittedName>
        <fullName evidence="4">HlyD family efflux transporter periplasmic adaptor subunit</fullName>
    </submittedName>
</protein>
<keyword evidence="1" id="KW-0472">Membrane</keyword>
<dbReference type="PANTHER" id="PTHR30386:SF28">
    <property type="entry name" value="EXPORTED PROTEIN"/>
    <property type="match status" value="1"/>
</dbReference>
<dbReference type="OrthoDB" id="9810980at2"/>
<dbReference type="PANTHER" id="PTHR30386">
    <property type="entry name" value="MEMBRANE FUSION SUBUNIT OF EMRAB-TOLC MULTIDRUG EFFLUX PUMP"/>
    <property type="match status" value="1"/>
</dbReference>
<feature type="domain" description="CzcB-like barrel-sandwich hybrid" evidence="2">
    <location>
        <begin position="74"/>
        <end position="288"/>
    </location>
</feature>
<reference evidence="4 5" key="1">
    <citation type="submission" date="2019-03" db="EMBL/GenBank/DDBJ databases">
        <title>Paracraurococcus aquatilis NE82 genome sequence.</title>
        <authorList>
            <person name="Zhao Y."/>
            <person name="Du Z."/>
        </authorList>
    </citation>
    <scope>NUCLEOTIDE SEQUENCE [LARGE SCALE GENOMIC DNA]</scope>
    <source>
        <strain evidence="4 5">NE82</strain>
    </source>
</reference>
<dbReference type="InterPro" id="IPR050739">
    <property type="entry name" value="MFP"/>
</dbReference>
<keyword evidence="1" id="KW-1133">Transmembrane helix</keyword>
<keyword evidence="1" id="KW-0812">Transmembrane</keyword>
<evidence type="ECO:0000313" key="5">
    <source>
        <dbReference type="Proteomes" id="UP000295023"/>
    </source>
</evidence>
<evidence type="ECO:0000313" key="4">
    <source>
        <dbReference type="EMBL" id="TCZ53423.1"/>
    </source>
</evidence>
<gene>
    <name evidence="4" type="ORF">EXY23_24685</name>
</gene>
<feature type="transmembrane region" description="Helical" evidence="1">
    <location>
        <begin position="37"/>
        <end position="56"/>
    </location>
</feature>
<dbReference type="EMBL" id="SKBM01000039">
    <property type="protein sequence ID" value="TCZ53423.1"/>
    <property type="molecule type" value="Genomic_DNA"/>
</dbReference>
<organism evidence="4 5">
    <name type="scientific">Roseicella aquatilis</name>
    <dbReference type="NCBI Taxonomy" id="2527868"/>
    <lineage>
        <taxon>Bacteria</taxon>
        <taxon>Pseudomonadati</taxon>
        <taxon>Pseudomonadota</taxon>
        <taxon>Alphaproteobacteria</taxon>
        <taxon>Acetobacterales</taxon>
        <taxon>Roseomonadaceae</taxon>
        <taxon>Roseicella</taxon>
    </lineage>
</organism>
<dbReference type="PRINTS" id="PR01490">
    <property type="entry name" value="RTXTOXIND"/>
</dbReference>
<evidence type="ECO:0000256" key="1">
    <source>
        <dbReference type="SAM" id="Phobius"/>
    </source>
</evidence>
<dbReference type="Proteomes" id="UP000295023">
    <property type="component" value="Unassembled WGS sequence"/>
</dbReference>
<sequence>MNLPAKRPLFRQEVIEFQQQSLKWGRVVPLQGMPLRLGIWFVVAAFASIIAFLFVAQYARKETVVGYLAPVAGTARIFAPQPGIISAVHVTQGQRVTEGQPLFNVAMEQIATNGADVNATVLATLERQRQSLLRQIETEHRREASERLRLAAQIKGLEAGIGDINAQLAVQYQRIGVLERLVGSGAQLAGRGLVSEVEQRRREDALLEQKLNFSSLRQQLTERQNQVTEARFNLEQLPFVTSEKVQQLTSDLSQAEQRIAEVDGRRAYVVRAPIAGRVAALQASVGKVADPRRLELQIVPGDSPLQAELFIPARAIGFIEPGQTVRILYEAFPYQQYGTYRARIIDVSPTLLDKTDVVAPIGLPGPAYRATALLDRAEIEAFGKRIPLQPDMLLRADVILERRTLVRWILNPILSVRLQG</sequence>
<keyword evidence="5" id="KW-1185">Reference proteome</keyword>
<dbReference type="InterPro" id="IPR058647">
    <property type="entry name" value="BSH_CzcB-like"/>
</dbReference>
<name>A0A4V2WJH3_9PROT</name>
<dbReference type="Pfam" id="PF25973">
    <property type="entry name" value="BSH_CzcB"/>
    <property type="match status" value="1"/>
</dbReference>
<comment type="caution">
    <text evidence="4">The sequence shown here is derived from an EMBL/GenBank/DDBJ whole genome shotgun (WGS) entry which is preliminary data.</text>
</comment>
<dbReference type="AlphaFoldDB" id="A0A4V2WJH3"/>
<evidence type="ECO:0000259" key="3">
    <source>
        <dbReference type="Pfam" id="PF26002"/>
    </source>
</evidence>
<accession>A0A4V2WJH3</accession>
<dbReference type="Gene3D" id="2.40.50.100">
    <property type="match status" value="1"/>
</dbReference>